<dbReference type="HOGENOM" id="CLU_2874091_0_0_1"/>
<protein>
    <submittedName>
        <fullName evidence="1">Uncharacterized protein</fullName>
    </submittedName>
</protein>
<reference evidence="1 2" key="1">
    <citation type="submission" date="2014-04" db="EMBL/GenBank/DDBJ databases">
        <authorList>
            <consortium name="DOE Joint Genome Institute"/>
            <person name="Kuo A."/>
            <person name="Ruytinx J."/>
            <person name="Rineau F."/>
            <person name="Colpaert J."/>
            <person name="Kohler A."/>
            <person name="Nagy L.G."/>
            <person name="Floudas D."/>
            <person name="Copeland A."/>
            <person name="Barry K.W."/>
            <person name="Cichocki N."/>
            <person name="Veneault-Fourrey C."/>
            <person name="LaButti K."/>
            <person name="Lindquist E.A."/>
            <person name="Lipzen A."/>
            <person name="Lundell T."/>
            <person name="Morin E."/>
            <person name="Murat C."/>
            <person name="Sun H."/>
            <person name="Tunlid A."/>
            <person name="Henrissat B."/>
            <person name="Grigoriev I.V."/>
            <person name="Hibbett D.S."/>
            <person name="Martin F."/>
            <person name="Nordberg H.P."/>
            <person name="Cantor M.N."/>
            <person name="Hua S.X."/>
        </authorList>
    </citation>
    <scope>NUCLEOTIDE SEQUENCE [LARGE SCALE GENOMIC DNA]</scope>
    <source>
        <strain evidence="1 2">UH-Slu-Lm8-n1</strain>
    </source>
</reference>
<keyword evidence="2" id="KW-1185">Reference proteome</keyword>
<proteinExistence type="predicted"/>
<evidence type="ECO:0000313" key="2">
    <source>
        <dbReference type="Proteomes" id="UP000054485"/>
    </source>
</evidence>
<dbReference type="Proteomes" id="UP000054485">
    <property type="component" value="Unassembled WGS sequence"/>
</dbReference>
<evidence type="ECO:0000313" key="1">
    <source>
        <dbReference type="EMBL" id="KIK45515.1"/>
    </source>
</evidence>
<dbReference type="InParanoid" id="A0A0D0A5Z7"/>
<feature type="non-terminal residue" evidence="1">
    <location>
        <position position="64"/>
    </location>
</feature>
<name>A0A0D0A5Z7_9AGAM</name>
<dbReference type="EMBL" id="KN835171">
    <property type="protein sequence ID" value="KIK45515.1"/>
    <property type="molecule type" value="Genomic_DNA"/>
</dbReference>
<dbReference type="AlphaFoldDB" id="A0A0D0A5Z7"/>
<gene>
    <name evidence="1" type="ORF">CY34DRAFT_801436</name>
</gene>
<reference evidence="2" key="2">
    <citation type="submission" date="2015-01" db="EMBL/GenBank/DDBJ databases">
        <title>Evolutionary Origins and Diversification of the Mycorrhizal Mutualists.</title>
        <authorList>
            <consortium name="DOE Joint Genome Institute"/>
            <consortium name="Mycorrhizal Genomics Consortium"/>
            <person name="Kohler A."/>
            <person name="Kuo A."/>
            <person name="Nagy L.G."/>
            <person name="Floudas D."/>
            <person name="Copeland A."/>
            <person name="Barry K.W."/>
            <person name="Cichocki N."/>
            <person name="Veneault-Fourrey C."/>
            <person name="LaButti K."/>
            <person name="Lindquist E.A."/>
            <person name="Lipzen A."/>
            <person name="Lundell T."/>
            <person name="Morin E."/>
            <person name="Murat C."/>
            <person name="Riley R."/>
            <person name="Ohm R."/>
            <person name="Sun H."/>
            <person name="Tunlid A."/>
            <person name="Henrissat B."/>
            <person name="Grigoriev I.V."/>
            <person name="Hibbett D.S."/>
            <person name="Martin F."/>
        </authorList>
    </citation>
    <scope>NUCLEOTIDE SEQUENCE [LARGE SCALE GENOMIC DNA]</scope>
    <source>
        <strain evidence="2">UH-Slu-Lm8-n1</strain>
    </source>
</reference>
<accession>A0A0D0A5Z7</accession>
<organism evidence="1 2">
    <name type="scientific">Suillus luteus UH-Slu-Lm8-n1</name>
    <dbReference type="NCBI Taxonomy" id="930992"/>
    <lineage>
        <taxon>Eukaryota</taxon>
        <taxon>Fungi</taxon>
        <taxon>Dikarya</taxon>
        <taxon>Basidiomycota</taxon>
        <taxon>Agaricomycotina</taxon>
        <taxon>Agaricomycetes</taxon>
        <taxon>Agaricomycetidae</taxon>
        <taxon>Boletales</taxon>
        <taxon>Suillineae</taxon>
        <taxon>Suillaceae</taxon>
        <taxon>Suillus</taxon>
    </lineage>
</organism>
<sequence length="64" mass="6881">MSIRISCRSIPKKEPANDLYVLPGYVNEGVALSLEPTALVIGEVTCADQGTRNRKAGGLYLLAF</sequence>